<reference evidence="11 12" key="1">
    <citation type="journal article" date="2015" name="BMC Genomics">
        <title>Insights from the genome of Ophiocordyceps polyrhachis-furcata to pathogenicity and host specificity in insect fungi.</title>
        <authorList>
            <person name="Wichadakul D."/>
            <person name="Kobmoo N."/>
            <person name="Ingsriswang S."/>
            <person name="Tangphatsornruang S."/>
            <person name="Chantasingh D."/>
            <person name="Luangsa-ard J.J."/>
            <person name="Eurwilaichitr L."/>
        </authorList>
    </citation>
    <scope>NUCLEOTIDE SEQUENCE [LARGE SCALE GENOMIC DNA]</scope>
    <source>
        <strain evidence="11 12">BCC 54312</strain>
    </source>
</reference>
<sequence length="210" mass="23390">MAPPPLNGQEAAASARAVQSNDMAHASGQEPMQRHIWYVTGPAGCGKTTVAEYLAAALSIPYVEGDSHHTPANVEKMRTGIPLTDTDRWEWLIGLRNESMRRISDGADGVVVTCSALKRKYRDVLRVASYWNSNVVTHFIFLNAPAEMLLQRVSRRQGHYMGPAMVQSQFDILERPAEDEYDVISIDVSRSISEVQADALTRVSDMMRRD</sequence>
<evidence type="ECO:0000256" key="1">
    <source>
        <dbReference type="ARBA" id="ARBA00004875"/>
    </source>
</evidence>
<evidence type="ECO:0000256" key="5">
    <source>
        <dbReference type="ARBA" id="ARBA00022741"/>
    </source>
</evidence>
<dbReference type="AlphaFoldDB" id="A0A367LMF3"/>
<evidence type="ECO:0000256" key="7">
    <source>
        <dbReference type="ARBA" id="ARBA00022840"/>
    </source>
</evidence>
<keyword evidence="4 9" id="KW-0808">Transferase</keyword>
<evidence type="ECO:0000256" key="4">
    <source>
        <dbReference type="ARBA" id="ARBA00022679"/>
    </source>
</evidence>
<evidence type="ECO:0000256" key="6">
    <source>
        <dbReference type="ARBA" id="ARBA00022777"/>
    </source>
</evidence>
<comment type="similarity">
    <text evidence="2 9">Belongs to the gluconokinase GntK/GntV family.</text>
</comment>
<accession>A0A367LMF3</accession>
<dbReference type="GO" id="GO:0005975">
    <property type="term" value="P:carbohydrate metabolic process"/>
    <property type="evidence" value="ECO:0007669"/>
    <property type="project" value="InterPro"/>
</dbReference>
<comment type="caution">
    <text evidence="11">The sequence shown here is derived from an EMBL/GenBank/DDBJ whole genome shotgun (WGS) entry which is preliminary data.</text>
</comment>
<protein>
    <recommendedName>
        <fullName evidence="3 9">Gluconokinase</fullName>
        <ecNumber evidence="3 9">2.7.1.12</ecNumber>
    </recommendedName>
</protein>
<evidence type="ECO:0000256" key="8">
    <source>
        <dbReference type="ARBA" id="ARBA00048090"/>
    </source>
</evidence>
<organism evidence="11 12">
    <name type="scientific">Ophiocordyceps polyrhachis-furcata BCC 54312</name>
    <dbReference type="NCBI Taxonomy" id="1330021"/>
    <lineage>
        <taxon>Eukaryota</taxon>
        <taxon>Fungi</taxon>
        <taxon>Dikarya</taxon>
        <taxon>Ascomycota</taxon>
        <taxon>Pezizomycotina</taxon>
        <taxon>Sordariomycetes</taxon>
        <taxon>Hypocreomycetidae</taxon>
        <taxon>Hypocreales</taxon>
        <taxon>Ophiocordycipitaceae</taxon>
        <taxon>Ophiocordyceps</taxon>
    </lineage>
</organism>
<dbReference type="Pfam" id="PF13671">
    <property type="entry name" value="AAA_33"/>
    <property type="match status" value="1"/>
</dbReference>
<keyword evidence="6 9" id="KW-0418">Kinase</keyword>
<dbReference type="EC" id="2.7.1.12" evidence="3 9"/>
<keyword evidence="7 9" id="KW-0067">ATP-binding</keyword>
<dbReference type="GO" id="GO:0005737">
    <property type="term" value="C:cytoplasm"/>
    <property type="evidence" value="ECO:0007669"/>
    <property type="project" value="TreeGrafter"/>
</dbReference>
<dbReference type="SUPFAM" id="SSF52540">
    <property type="entry name" value="P-loop containing nucleoside triphosphate hydrolases"/>
    <property type="match status" value="1"/>
</dbReference>
<evidence type="ECO:0000313" key="12">
    <source>
        <dbReference type="Proteomes" id="UP000253664"/>
    </source>
</evidence>
<evidence type="ECO:0000256" key="2">
    <source>
        <dbReference type="ARBA" id="ARBA00008420"/>
    </source>
</evidence>
<keyword evidence="5 9" id="KW-0547">Nucleotide-binding</keyword>
<dbReference type="GO" id="GO:0046316">
    <property type="term" value="F:gluconokinase activity"/>
    <property type="evidence" value="ECO:0007669"/>
    <property type="project" value="UniProtKB-EC"/>
</dbReference>
<name>A0A367LMF3_9HYPO</name>
<evidence type="ECO:0000256" key="3">
    <source>
        <dbReference type="ARBA" id="ARBA00012054"/>
    </source>
</evidence>
<evidence type="ECO:0000256" key="9">
    <source>
        <dbReference type="RuleBase" id="RU363066"/>
    </source>
</evidence>
<evidence type="ECO:0000256" key="10">
    <source>
        <dbReference type="SAM" id="MobiDB-lite"/>
    </source>
</evidence>
<dbReference type="Proteomes" id="UP000253664">
    <property type="component" value="Unassembled WGS sequence"/>
</dbReference>
<dbReference type="STRING" id="1330021.A0A367LMF3"/>
<dbReference type="PANTHER" id="PTHR43442:SF3">
    <property type="entry name" value="GLUCONOKINASE-RELATED"/>
    <property type="match status" value="1"/>
</dbReference>
<dbReference type="InterPro" id="IPR027417">
    <property type="entry name" value="P-loop_NTPase"/>
</dbReference>
<evidence type="ECO:0000313" key="11">
    <source>
        <dbReference type="EMBL" id="RCI15589.1"/>
    </source>
</evidence>
<dbReference type="OrthoDB" id="275177at2759"/>
<dbReference type="InterPro" id="IPR006001">
    <property type="entry name" value="Therm_gnt_kin"/>
</dbReference>
<proteinExistence type="inferred from homology"/>
<keyword evidence="12" id="KW-1185">Reference proteome</keyword>
<comment type="catalytic activity">
    <reaction evidence="8 9">
        <text>D-gluconate + ATP = 6-phospho-D-gluconate + ADP + H(+)</text>
        <dbReference type="Rhea" id="RHEA:19433"/>
        <dbReference type="ChEBI" id="CHEBI:15378"/>
        <dbReference type="ChEBI" id="CHEBI:18391"/>
        <dbReference type="ChEBI" id="CHEBI:30616"/>
        <dbReference type="ChEBI" id="CHEBI:58759"/>
        <dbReference type="ChEBI" id="CHEBI:456216"/>
        <dbReference type="EC" id="2.7.1.12"/>
    </reaction>
</comment>
<dbReference type="GO" id="GO:0005524">
    <property type="term" value="F:ATP binding"/>
    <property type="evidence" value="ECO:0007669"/>
    <property type="project" value="UniProtKB-KW"/>
</dbReference>
<dbReference type="Gene3D" id="3.40.50.300">
    <property type="entry name" value="P-loop containing nucleotide triphosphate hydrolases"/>
    <property type="match status" value="1"/>
</dbReference>
<dbReference type="PANTHER" id="PTHR43442">
    <property type="entry name" value="GLUCONOKINASE-RELATED"/>
    <property type="match status" value="1"/>
</dbReference>
<dbReference type="CDD" id="cd02021">
    <property type="entry name" value="GntK"/>
    <property type="match status" value="1"/>
</dbReference>
<dbReference type="UniPathway" id="UPA00792"/>
<gene>
    <name evidence="11" type="ORF">L249_3479</name>
</gene>
<feature type="region of interest" description="Disordered" evidence="10">
    <location>
        <begin position="1"/>
        <end position="28"/>
    </location>
</feature>
<dbReference type="NCBIfam" id="TIGR01313">
    <property type="entry name" value="therm_gnt_kin"/>
    <property type="match status" value="1"/>
</dbReference>
<comment type="pathway">
    <text evidence="1 9">Carbohydrate acid metabolism; D-gluconate degradation.</text>
</comment>
<dbReference type="EMBL" id="LKCN02000002">
    <property type="protein sequence ID" value="RCI15589.1"/>
    <property type="molecule type" value="Genomic_DNA"/>
</dbReference>